<evidence type="ECO:0000313" key="1">
    <source>
        <dbReference type="EMBL" id="KAJ6957261.1"/>
    </source>
</evidence>
<dbReference type="AlphaFoldDB" id="A0AAD6LDC7"/>
<sequence length="61" mass="6975">MNVEFFLSTTKIDSIPTKPPNIVNGFWTSSSMLHGKISFMYKATRIRAPLIRAKVNLYKTI</sequence>
<evidence type="ECO:0000313" key="2">
    <source>
        <dbReference type="Proteomes" id="UP001164929"/>
    </source>
</evidence>
<comment type="caution">
    <text evidence="1">The sequence shown here is derived from an EMBL/GenBank/DDBJ whole genome shotgun (WGS) entry which is preliminary data.</text>
</comment>
<reference evidence="1 2" key="1">
    <citation type="journal article" date="2023" name="Mol. Ecol. Resour.">
        <title>Chromosome-level genome assembly of a triploid poplar Populus alba 'Berolinensis'.</title>
        <authorList>
            <person name="Chen S."/>
            <person name="Yu Y."/>
            <person name="Wang X."/>
            <person name="Wang S."/>
            <person name="Zhang T."/>
            <person name="Zhou Y."/>
            <person name="He R."/>
            <person name="Meng N."/>
            <person name="Wang Y."/>
            <person name="Liu W."/>
            <person name="Liu Z."/>
            <person name="Liu J."/>
            <person name="Guo Q."/>
            <person name="Huang H."/>
            <person name="Sederoff R.R."/>
            <person name="Wang G."/>
            <person name="Qu G."/>
            <person name="Chen S."/>
        </authorList>
    </citation>
    <scope>NUCLEOTIDE SEQUENCE [LARGE SCALE GENOMIC DNA]</scope>
    <source>
        <strain evidence="1">SC-2020</strain>
    </source>
</reference>
<name>A0AAD6LDC7_9ROSI</name>
<proteinExistence type="predicted"/>
<dbReference type="Proteomes" id="UP001164929">
    <property type="component" value="Chromosome 18"/>
</dbReference>
<accession>A0AAD6LDC7</accession>
<keyword evidence="2" id="KW-1185">Reference proteome</keyword>
<organism evidence="1 2">
    <name type="scientific">Populus alba x Populus x berolinensis</name>
    <dbReference type="NCBI Taxonomy" id="444605"/>
    <lineage>
        <taxon>Eukaryota</taxon>
        <taxon>Viridiplantae</taxon>
        <taxon>Streptophyta</taxon>
        <taxon>Embryophyta</taxon>
        <taxon>Tracheophyta</taxon>
        <taxon>Spermatophyta</taxon>
        <taxon>Magnoliopsida</taxon>
        <taxon>eudicotyledons</taxon>
        <taxon>Gunneridae</taxon>
        <taxon>Pentapetalae</taxon>
        <taxon>rosids</taxon>
        <taxon>fabids</taxon>
        <taxon>Malpighiales</taxon>
        <taxon>Salicaceae</taxon>
        <taxon>Saliceae</taxon>
        <taxon>Populus</taxon>
    </lineage>
</organism>
<dbReference type="EMBL" id="JAQIZT010000018">
    <property type="protein sequence ID" value="KAJ6957261.1"/>
    <property type="molecule type" value="Genomic_DNA"/>
</dbReference>
<protein>
    <submittedName>
        <fullName evidence="1">Uncharacterized protein</fullName>
    </submittedName>
</protein>
<gene>
    <name evidence="1" type="ORF">NC653_039254</name>
</gene>